<reference evidence="3 4" key="1">
    <citation type="submission" date="2017-05" db="EMBL/GenBank/DDBJ databases">
        <authorList>
            <person name="Varghese N."/>
            <person name="Submissions S."/>
        </authorList>
    </citation>
    <scope>NUCLEOTIDE SEQUENCE [LARGE SCALE GENOMIC DNA]</scope>
    <source>
        <strain evidence="3 4">DSM 45474</strain>
    </source>
</reference>
<dbReference type="InterPro" id="IPR058890">
    <property type="entry name" value="YwtC-like"/>
</dbReference>
<dbReference type="OrthoDB" id="2988582at2"/>
<proteinExistence type="predicted"/>
<gene>
    <name evidence="3" type="ORF">SAMN06264849_10147</name>
</gene>
<evidence type="ECO:0000259" key="2">
    <source>
        <dbReference type="Pfam" id="PF25275"/>
    </source>
</evidence>
<feature type="domain" description="Golvesin/Xly CBD-like" evidence="2">
    <location>
        <begin position="62"/>
        <end position="182"/>
    </location>
</feature>
<protein>
    <recommendedName>
        <fullName evidence="2">Golvesin/Xly CBD-like domain-containing protein</fullName>
    </recommendedName>
</protein>
<dbReference type="RefSeq" id="WP_142503766.1">
    <property type="nucleotide sequence ID" value="NZ_FXTI01000001.1"/>
</dbReference>
<dbReference type="InterPro" id="IPR033803">
    <property type="entry name" value="CBD-like_Golvesin-Xly"/>
</dbReference>
<keyword evidence="1" id="KW-0175">Coiled coil</keyword>
<dbReference type="AlphaFoldDB" id="A0A521ABZ4"/>
<dbReference type="Pfam" id="PF26359">
    <property type="entry name" value="YwtC"/>
    <property type="match status" value="1"/>
</dbReference>
<sequence length="198" mass="22504">MRRLKRTVLPLFCLLGVVVAMIQLKHVESLSAEEEKLIQEYKNEQVKEQALQEEMDFILNHAKTTVQGNWMVSQSSPGYIGPNYQFNRPGQGLESFTWTFQVKKSDQYRVFVKYPPAFDRAVNAPFTVVHKEGRTLLPQNQRVGGNWELLGTFSFDAGVPGKIILSDKASGVVIADAIRIERVSEPRVKVVLDNQIKR</sequence>
<evidence type="ECO:0000256" key="1">
    <source>
        <dbReference type="SAM" id="Coils"/>
    </source>
</evidence>
<dbReference type="Pfam" id="PF25275">
    <property type="entry name" value="Golvesin_C"/>
    <property type="match status" value="1"/>
</dbReference>
<evidence type="ECO:0000313" key="4">
    <source>
        <dbReference type="Proteomes" id="UP000315636"/>
    </source>
</evidence>
<dbReference type="Proteomes" id="UP000315636">
    <property type="component" value="Unassembled WGS sequence"/>
</dbReference>
<feature type="coiled-coil region" evidence="1">
    <location>
        <begin position="24"/>
        <end position="54"/>
    </location>
</feature>
<keyword evidence="4" id="KW-1185">Reference proteome</keyword>
<accession>A0A521ABZ4</accession>
<organism evidence="3 4">
    <name type="scientific">Melghirimyces algeriensis</name>
    <dbReference type="NCBI Taxonomy" id="910412"/>
    <lineage>
        <taxon>Bacteria</taxon>
        <taxon>Bacillati</taxon>
        <taxon>Bacillota</taxon>
        <taxon>Bacilli</taxon>
        <taxon>Bacillales</taxon>
        <taxon>Thermoactinomycetaceae</taxon>
        <taxon>Melghirimyces</taxon>
    </lineage>
</organism>
<evidence type="ECO:0000313" key="3">
    <source>
        <dbReference type="EMBL" id="SMO32335.1"/>
    </source>
</evidence>
<name>A0A521ABZ4_9BACL</name>
<dbReference type="EMBL" id="FXTI01000001">
    <property type="protein sequence ID" value="SMO32335.1"/>
    <property type="molecule type" value="Genomic_DNA"/>
</dbReference>